<protein>
    <submittedName>
        <fullName evidence="2">Uncharacterized protein</fullName>
    </submittedName>
</protein>
<feature type="region of interest" description="Disordered" evidence="1">
    <location>
        <begin position="61"/>
        <end position="136"/>
    </location>
</feature>
<dbReference type="EMBL" id="JAWDJR010000011">
    <property type="protein sequence ID" value="KAK9966116.1"/>
    <property type="molecule type" value="Genomic_DNA"/>
</dbReference>
<keyword evidence="3" id="KW-1185">Reference proteome</keyword>
<dbReference type="Proteomes" id="UP001479290">
    <property type="component" value="Unassembled WGS sequence"/>
</dbReference>
<dbReference type="AlphaFoldDB" id="A0AAW2A068"/>
<sequence>MVGSVAAERHLWLNLAVIREKEKVFLKDALIFQSGLFGEAVNMVVDKFRAAKSQSAALRQFMPRRVRDFSNPSSSLPRERTSHRKESASRRSDPVQPPPTMVWGACGHPLLRQRPHRRLELKRPSKPSTPAPSSRS</sequence>
<proteinExistence type="predicted"/>
<evidence type="ECO:0000313" key="3">
    <source>
        <dbReference type="Proteomes" id="UP001479290"/>
    </source>
</evidence>
<evidence type="ECO:0000313" key="2">
    <source>
        <dbReference type="EMBL" id="KAK9966116.1"/>
    </source>
</evidence>
<feature type="compositionally biased region" description="Basic residues" evidence="1">
    <location>
        <begin position="111"/>
        <end position="120"/>
    </location>
</feature>
<feature type="compositionally biased region" description="Polar residues" evidence="1">
    <location>
        <begin position="126"/>
        <end position="136"/>
    </location>
</feature>
<accession>A0AAW2A068</accession>
<gene>
    <name evidence="2" type="ORF">ABG768_003244</name>
</gene>
<comment type="caution">
    <text evidence="2">The sequence shown here is derived from an EMBL/GenBank/DDBJ whole genome shotgun (WGS) entry which is preliminary data.</text>
</comment>
<name>A0AAW2A068_CULAL</name>
<organism evidence="2 3">
    <name type="scientific">Culter alburnus</name>
    <name type="common">Topmouth culter</name>
    <dbReference type="NCBI Taxonomy" id="194366"/>
    <lineage>
        <taxon>Eukaryota</taxon>
        <taxon>Metazoa</taxon>
        <taxon>Chordata</taxon>
        <taxon>Craniata</taxon>
        <taxon>Vertebrata</taxon>
        <taxon>Euteleostomi</taxon>
        <taxon>Actinopterygii</taxon>
        <taxon>Neopterygii</taxon>
        <taxon>Teleostei</taxon>
        <taxon>Ostariophysi</taxon>
        <taxon>Cypriniformes</taxon>
        <taxon>Xenocyprididae</taxon>
        <taxon>Xenocypridinae</taxon>
        <taxon>Culter</taxon>
    </lineage>
</organism>
<reference evidence="2 3" key="1">
    <citation type="submission" date="2024-05" db="EMBL/GenBank/DDBJ databases">
        <title>A high-quality chromosomal-level genome assembly of Topmouth culter (Culter alburnus).</title>
        <authorList>
            <person name="Zhao H."/>
        </authorList>
    </citation>
    <scope>NUCLEOTIDE SEQUENCE [LARGE SCALE GENOMIC DNA]</scope>
    <source>
        <strain evidence="2">CATC2023</strain>
        <tissue evidence="2">Muscle</tissue>
    </source>
</reference>
<feature type="compositionally biased region" description="Basic and acidic residues" evidence="1">
    <location>
        <begin position="77"/>
        <end position="93"/>
    </location>
</feature>
<evidence type="ECO:0000256" key="1">
    <source>
        <dbReference type="SAM" id="MobiDB-lite"/>
    </source>
</evidence>